<feature type="transmembrane region" description="Helical" evidence="1">
    <location>
        <begin position="69"/>
        <end position="89"/>
    </location>
</feature>
<keyword evidence="1" id="KW-1133">Transmembrane helix</keyword>
<dbReference type="Proteomes" id="UP000317169">
    <property type="component" value="Unassembled WGS sequence"/>
</dbReference>
<feature type="transmembrane region" description="Helical" evidence="1">
    <location>
        <begin position="7"/>
        <end position="24"/>
    </location>
</feature>
<evidence type="ECO:0000313" key="2">
    <source>
        <dbReference type="EMBL" id="TQD38709.1"/>
    </source>
</evidence>
<dbReference type="OrthoDB" id="9943183at2"/>
<protein>
    <submittedName>
        <fullName evidence="2">Uncharacterized protein</fullName>
    </submittedName>
</protein>
<evidence type="ECO:0000313" key="3">
    <source>
        <dbReference type="Proteomes" id="UP000317169"/>
    </source>
</evidence>
<reference evidence="2 3" key="1">
    <citation type="submission" date="2019-06" db="EMBL/GenBank/DDBJ databases">
        <title>Flavibacter putida gen. nov., sp. nov., a novel marine bacterium of the family Flavobacteriaceae isolated from coastal seawater.</title>
        <authorList>
            <person name="Feng X."/>
        </authorList>
    </citation>
    <scope>NUCLEOTIDE SEQUENCE [LARGE SCALE GENOMIC DNA]</scope>
    <source>
        <strain evidence="2 3">PLHSN227</strain>
    </source>
</reference>
<keyword evidence="1" id="KW-0812">Transmembrane</keyword>
<dbReference type="EMBL" id="VIAR01000007">
    <property type="protein sequence ID" value="TQD38709.1"/>
    <property type="molecule type" value="Genomic_DNA"/>
</dbReference>
<gene>
    <name evidence="2" type="ORF">FKR84_08660</name>
</gene>
<comment type="caution">
    <text evidence="2">The sequence shown here is derived from an EMBL/GenBank/DDBJ whole genome shotgun (WGS) entry which is preliminary data.</text>
</comment>
<accession>A0A507ZN48</accession>
<dbReference type="AlphaFoldDB" id="A0A507ZN48"/>
<keyword evidence="1" id="KW-0472">Membrane</keyword>
<feature type="transmembrane region" description="Helical" evidence="1">
    <location>
        <begin position="30"/>
        <end position="57"/>
    </location>
</feature>
<dbReference type="InterPro" id="IPR036259">
    <property type="entry name" value="MFS_trans_sf"/>
</dbReference>
<evidence type="ECO:0000256" key="1">
    <source>
        <dbReference type="SAM" id="Phobius"/>
    </source>
</evidence>
<keyword evidence="3" id="KW-1185">Reference proteome</keyword>
<dbReference type="RefSeq" id="WP_141421904.1">
    <property type="nucleotide sequence ID" value="NZ_VIAR01000007.1"/>
</dbReference>
<proteinExistence type="predicted"/>
<sequence>MKTSKAITVGTTILLTNLIIYAVIVEKGDINTIGLIFVIFLIPAIVLGFLNGFFLDLANKRQKMIEKRIWSLIPILLLTILAIADFRLLHADMSFLGVLGLVAFGITNLIWNLKLNNKTDENTLHNKNQ</sequence>
<name>A0A507ZN48_9FLAO</name>
<feature type="transmembrane region" description="Helical" evidence="1">
    <location>
        <begin position="95"/>
        <end position="113"/>
    </location>
</feature>
<organism evidence="2 3">
    <name type="scientific">Haloflavibacter putidus</name>
    <dbReference type="NCBI Taxonomy" id="2576776"/>
    <lineage>
        <taxon>Bacteria</taxon>
        <taxon>Pseudomonadati</taxon>
        <taxon>Bacteroidota</taxon>
        <taxon>Flavobacteriia</taxon>
        <taxon>Flavobacteriales</taxon>
        <taxon>Flavobacteriaceae</taxon>
        <taxon>Haloflavibacter</taxon>
    </lineage>
</organism>
<dbReference type="SUPFAM" id="SSF103473">
    <property type="entry name" value="MFS general substrate transporter"/>
    <property type="match status" value="1"/>
</dbReference>